<dbReference type="AlphaFoldDB" id="A0A2Z7AU73"/>
<gene>
    <name evidence="2" type="ORF">F511_40161</name>
</gene>
<proteinExistence type="predicted"/>
<evidence type="ECO:0000313" key="2">
    <source>
        <dbReference type="EMBL" id="KZV22887.1"/>
    </source>
</evidence>
<sequence>MTEEYETWYDLITRCFISPINPAQVDSGYQPGDAYFRRVVGLSIDDQPRETVIKVVKKSTATAEFLYKISLKTLEQQQHHSRFSTRRRQQKGDDQDEAPPPYMAYQPYFMETLFDGHQHQYEEAQTSYNMLPIAYMGYSLPESMEMTSSHVPPEISEEHEDDEDYQIRIAVRHHFAIADLVLAGDVYQWNSGLRCDIVLKEVQICFSVRFRSGVLLCTEAYLLRLPAVEDSDLSKGGSAGLLLLRRFVLYLFRRLAISWKKIAKEATLCSLLEFEQICFSVQVLDLCARDPVVVIVAQKVKVIMVS</sequence>
<evidence type="ECO:0000256" key="1">
    <source>
        <dbReference type="SAM" id="MobiDB-lite"/>
    </source>
</evidence>
<name>A0A2Z7AU73_9LAMI</name>
<keyword evidence="2" id="KW-0436">Ligase</keyword>
<keyword evidence="3" id="KW-1185">Reference proteome</keyword>
<feature type="compositionally biased region" description="Basic residues" evidence="1">
    <location>
        <begin position="79"/>
        <end position="89"/>
    </location>
</feature>
<evidence type="ECO:0000313" key="3">
    <source>
        <dbReference type="Proteomes" id="UP000250235"/>
    </source>
</evidence>
<feature type="region of interest" description="Disordered" evidence="1">
    <location>
        <begin position="78"/>
        <end position="101"/>
    </location>
</feature>
<dbReference type="EMBL" id="KV014014">
    <property type="protein sequence ID" value="KZV22887.1"/>
    <property type="molecule type" value="Genomic_DNA"/>
</dbReference>
<organism evidence="2 3">
    <name type="scientific">Dorcoceras hygrometricum</name>
    <dbReference type="NCBI Taxonomy" id="472368"/>
    <lineage>
        <taxon>Eukaryota</taxon>
        <taxon>Viridiplantae</taxon>
        <taxon>Streptophyta</taxon>
        <taxon>Embryophyta</taxon>
        <taxon>Tracheophyta</taxon>
        <taxon>Spermatophyta</taxon>
        <taxon>Magnoliopsida</taxon>
        <taxon>eudicotyledons</taxon>
        <taxon>Gunneridae</taxon>
        <taxon>Pentapetalae</taxon>
        <taxon>asterids</taxon>
        <taxon>lamiids</taxon>
        <taxon>Lamiales</taxon>
        <taxon>Gesneriaceae</taxon>
        <taxon>Didymocarpoideae</taxon>
        <taxon>Trichosporeae</taxon>
        <taxon>Loxocarpinae</taxon>
        <taxon>Dorcoceras</taxon>
    </lineage>
</organism>
<dbReference type="Proteomes" id="UP000250235">
    <property type="component" value="Unassembled WGS sequence"/>
</dbReference>
<dbReference type="GO" id="GO:0016874">
    <property type="term" value="F:ligase activity"/>
    <property type="evidence" value="ECO:0007669"/>
    <property type="project" value="UniProtKB-KW"/>
</dbReference>
<reference evidence="2 3" key="1">
    <citation type="journal article" date="2015" name="Proc. Natl. Acad. Sci. U.S.A.">
        <title>The resurrection genome of Boea hygrometrica: A blueprint for survival of dehydration.</title>
        <authorList>
            <person name="Xiao L."/>
            <person name="Yang G."/>
            <person name="Zhang L."/>
            <person name="Yang X."/>
            <person name="Zhao S."/>
            <person name="Ji Z."/>
            <person name="Zhou Q."/>
            <person name="Hu M."/>
            <person name="Wang Y."/>
            <person name="Chen M."/>
            <person name="Xu Y."/>
            <person name="Jin H."/>
            <person name="Xiao X."/>
            <person name="Hu G."/>
            <person name="Bao F."/>
            <person name="Hu Y."/>
            <person name="Wan P."/>
            <person name="Li L."/>
            <person name="Deng X."/>
            <person name="Kuang T."/>
            <person name="Xiang C."/>
            <person name="Zhu J.K."/>
            <person name="Oliver M.J."/>
            <person name="He Y."/>
        </authorList>
    </citation>
    <scope>NUCLEOTIDE SEQUENCE [LARGE SCALE GENOMIC DNA]</scope>
    <source>
        <strain evidence="3">cv. XS01</strain>
    </source>
</reference>
<protein>
    <submittedName>
        <fullName evidence="2">Ubiquitin-protein ligase</fullName>
    </submittedName>
</protein>
<accession>A0A2Z7AU73</accession>